<feature type="coiled-coil region" evidence="4">
    <location>
        <begin position="561"/>
        <end position="602"/>
    </location>
</feature>
<gene>
    <name evidence="8" type="ORF">EGK_05738</name>
</gene>
<dbReference type="EMBL" id="CM001265">
    <property type="protein sequence ID" value="EHH22467.1"/>
    <property type="molecule type" value="Genomic_DNA"/>
</dbReference>
<accession>G7NB20</accession>
<proteinExistence type="inferred from homology"/>
<evidence type="ECO:0000256" key="4">
    <source>
        <dbReference type="SAM" id="Coils"/>
    </source>
</evidence>
<evidence type="ECO:0000259" key="6">
    <source>
        <dbReference type="Pfam" id="PF09762"/>
    </source>
</evidence>
<feature type="region of interest" description="Disordered" evidence="5">
    <location>
        <begin position="1"/>
        <end position="23"/>
    </location>
</feature>
<sequence length="632" mass="72837">MGLPKGPEGQGLPEVETREDEEQNVKLTEILELLVAAGYFRARIKGLSPFDKVVGGMTWCITTCNFDVDVDLLFQENSTIGQKIALSEKIVSVLPRMKCPHQLEPHQIQGMDFIHIFPVVQWLVKRAIETKEEMGDYIRSYSVSQFQKTYSLPEDDDFIKRKEKAIKTVVDLSEVYKPRRKYKRHQGAEELLDEESRIHATLLEYGRRYGFSRQSKTEKAEDKKTALAAGLSATEKADAHEEDELRAAEEQRIQSLMTKMTAMANEESRLTASSVGQIVGLCSAEIKQIVSEYAEKVGWGPAGVCAPDSAPWLLLRESTGACLPKSVSKPDRHLEELQANHTSLQARYNEAKKTLTELKTYSEKLDKEQAALEKIESKADPSILQNLRALVAMNENLKSQEQEFKAHCREEMTRLQQEIENLKAKRAPHGDEKTLSSGEPPGTLTSAMTHDDDLDRRYNMEKEKLYKIRLLQARRNREIAILHRKIDEVPSRAELIQYQKRFIELYRQISAVHKETKQFFTLYNTLDDKKVYLEKEISLLNSIHENFSQAMASPAARDQFLRQMEQIVEGIKQSRMKMEKKKQENKMRRDQLNDQYLELLEKQRLYFKTVKEFKEEGRKNEMLLSKVKAKAS</sequence>
<feature type="compositionally biased region" description="Basic and acidic residues" evidence="5">
    <location>
        <begin position="423"/>
        <end position="434"/>
    </location>
</feature>
<feature type="domain" description="CCDC93 N-terminal" evidence="7">
    <location>
        <begin position="22"/>
        <end position="128"/>
    </location>
</feature>
<dbReference type="InterPro" id="IPR048747">
    <property type="entry name" value="CCDC93_N"/>
</dbReference>
<evidence type="ECO:0000313" key="8">
    <source>
        <dbReference type="EMBL" id="EHH22467.1"/>
    </source>
</evidence>
<dbReference type="Pfam" id="PF21673">
    <property type="entry name" value="CCDC93_N"/>
    <property type="match status" value="1"/>
</dbReference>
<dbReference type="Pfam" id="PF09762">
    <property type="entry name" value="CCDC93_CC"/>
    <property type="match status" value="1"/>
</dbReference>
<dbReference type="Proteomes" id="UP000013456">
    <property type="component" value="Chromosome 13"/>
</dbReference>
<name>G7NB20_MACMU</name>
<dbReference type="InterPro" id="IPR039116">
    <property type="entry name" value="CCDC93"/>
</dbReference>
<feature type="domain" description="CCDC93 coiled-coil" evidence="6">
    <location>
        <begin position="175"/>
        <end position="626"/>
    </location>
</feature>
<keyword evidence="3 4" id="KW-0175">Coiled coil</keyword>
<feature type="region of interest" description="Disordered" evidence="5">
    <location>
        <begin position="423"/>
        <end position="450"/>
    </location>
</feature>
<dbReference type="InterPro" id="IPR019159">
    <property type="entry name" value="CCDC93_CC"/>
</dbReference>
<evidence type="ECO:0000259" key="7">
    <source>
        <dbReference type="Pfam" id="PF21673"/>
    </source>
</evidence>
<dbReference type="PANTHER" id="PTHR16441:SF0">
    <property type="entry name" value="COILED-COIL DOMAIN-CONTAINING PROTEIN 93"/>
    <property type="match status" value="1"/>
</dbReference>
<evidence type="ECO:0000256" key="5">
    <source>
        <dbReference type="SAM" id="MobiDB-lite"/>
    </source>
</evidence>
<organism evidence="8">
    <name type="scientific">Macaca mulatta</name>
    <name type="common">Rhesus macaque</name>
    <dbReference type="NCBI Taxonomy" id="9544"/>
    <lineage>
        <taxon>Eukaryota</taxon>
        <taxon>Metazoa</taxon>
        <taxon>Chordata</taxon>
        <taxon>Craniata</taxon>
        <taxon>Vertebrata</taxon>
        <taxon>Euteleostomi</taxon>
        <taxon>Mammalia</taxon>
        <taxon>Eutheria</taxon>
        <taxon>Euarchontoglires</taxon>
        <taxon>Primates</taxon>
        <taxon>Haplorrhini</taxon>
        <taxon>Catarrhini</taxon>
        <taxon>Cercopithecidae</taxon>
        <taxon>Cercopithecinae</taxon>
        <taxon>Macaca</taxon>
    </lineage>
</organism>
<evidence type="ECO:0000256" key="1">
    <source>
        <dbReference type="ARBA" id="ARBA00007219"/>
    </source>
</evidence>
<evidence type="ECO:0000256" key="2">
    <source>
        <dbReference type="ARBA" id="ARBA00016765"/>
    </source>
</evidence>
<dbReference type="AlphaFoldDB" id="G7NB20"/>
<comment type="similarity">
    <text evidence="1">Belongs to the CCDC93 family.</text>
</comment>
<dbReference type="PANTHER" id="PTHR16441">
    <property type="entry name" value="FIDIPIDINE"/>
    <property type="match status" value="1"/>
</dbReference>
<feature type="coiled-coil region" evidence="4">
    <location>
        <begin position="231"/>
        <end position="266"/>
    </location>
</feature>
<reference evidence="8" key="1">
    <citation type="journal article" date="2011" name="Nat. Biotechnol.">
        <title>Genome sequencing and comparison of two nonhuman primate animal models, the cynomolgus and Chinese rhesus macaques.</title>
        <authorList>
            <person name="Yan G."/>
            <person name="Zhang G."/>
            <person name="Fang X."/>
            <person name="Zhang Y."/>
            <person name="Li C."/>
            <person name="Ling F."/>
            <person name="Cooper D.N."/>
            <person name="Li Q."/>
            <person name="Li Y."/>
            <person name="van Gool A.J."/>
            <person name="Du H."/>
            <person name="Chen J."/>
            <person name="Chen R."/>
            <person name="Zhang P."/>
            <person name="Huang Z."/>
            <person name="Thompson J.R."/>
            <person name="Meng Y."/>
            <person name="Bai Y."/>
            <person name="Wang J."/>
            <person name="Zhuo M."/>
            <person name="Wang T."/>
            <person name="Huang Y."/>
            <person name="Wei L."/>
            <person name="Li J."/>
            <person name="Wang Z."/>
            <person name="Hu H."/>
            <person name="Yang P."/>
            <person name="Le L."/>
            <person name="Stenson P.D."/>
            <person name="Li B."/>
            <person name="Liu X."/>
            <person name="Ball E.V."/>
            <person name="An N."/>
            <person name="Huang Q."/>
            <person name="Zhang Y."/>
            <person name="Fan W."/>
            <person name="Zhang X."/>
            <person name="Li Y."/>
            <person name="Wang W."/>
            <person name="Katze M.G."/>
            <person name="Su B."/>
            <person name="Nielsen R."/>
            <person name="Yang H."/>
            <person name="Wang J."/>
            <person name="Wang X."/>
            <person name="Wang J."/>
        </authorList>
    </citation>
    <scope>NUCLEOTIDE SEQUENCE [LARGE SCALE GENOMIC DNA]</scope>
    <source>
        <strain evidence="8">CR-5</strain>
    </source>
</reference>
<evidence type="ECO:0000256" key="3">
    <source>
        <dbReference type="ARBA" id="ARBA00023054"/>
    </source>
</evidence>
<protein>
    <recommendedName>
        <fullName evidence="2">Coiled-coil domain-containing protein 93</fullName>
    </recommendedName>
</protein>